<name>A0A395NB71_TRIAR</name>
<reference evidence="3 4" key="1">
    <citation type="journal article" date="2018" name="PLoS Pathog.">
        <title>Evolution of structural diversity of trichothecenes, a family of toxins produced by plant pathogenic and entomopathogenic fungi.</title>
        <authorList>
            <person name="Proctor R.H."/>
            <person name="McCormick S.P."/>
            <person name="Kim H.S."/>
            <person name="Cardoza R.E."/>
            <person name="Stanley A.M."/>
            <person name="Lindo L."/>
            <person name="Kelly A."/>
            <person name="Brown D.W."/>
            <person name="Lee T."/>
            <person name="Vaughan M.M."/>
            <person name="Alexander N.J."/>
            <person name="Busman M."/>
            <person name="Gutierrez S."/>
        </authorList>
    </citation>
    <scope>NUCLEOTIDE SEQUENCE [LARGE SCALE GENOMIC DNA]</scope>
    <source>
        <strain evidence="3 4">IBT 40837</strain>
    </source>
</reference>
<feature type="coiled-coil region" evidence="1">
    <location>
        <begin position="41"/>
        <end position="89"/>
    </location>
</feature>
<comment type="caution">
    <text evidence="3">The sequence shown here is derived from an EMBL/GenBank/DDBJ whole genome shotgun (WGS) entry which is preliminary data.</text>
</comment>
<evidence type="ECO:0000256" key="1">
    <source>
        <dbReference type="SAM" id="Coils"/>
    </source>
</evidence>
<feature type="region of interest" description="Disordered" evidence="2">
    <location>
        <begin position="1"/>
        <end position="21"/>
    </location>
</feature>
<dbReference type="Proteomes" id="UP000266272">
    <property type="component" value="Unassembled WGS sequence"/>
</dbReference>
<evidence type="ECO:0000313" key="3">
    <source>
        <dbReference type="EMBL" id="RFU73352.1"/>
    </source>
</evidence>
<dbReference type="OrthoDB" id="4895482at2759"/>
<evidence type="ECO:0000313" key="4">
    <source>
        <dbReference type="Proteomes" id="UP000266272"/>
    </source>
</evidence>
<accession>A0A395NB71</accession>
<dbReference type="AlphaFoldDB" id="A0A395NB71"/>
<proteinExistence type="predicted"/>
<keyword evidence="4" id="KW-1185">Reference proteome</keyword>
<evidence type="ECO:0000256" key="2">
    <source>
        <dbReference type="SAM" id="MobiDB-lite"/>
    </source>
</evidence>
<keyword evidence="1" id="KW-0175">Coiled coil</keyword>
<sequence length="139" mass="16218">MSKYQKDLPPIPLPSPLRTGATYTNTQILPKQQPQQAEYYHAVLKHQNRRLQKQNEELQQTIVQQKEKITHLQDKKKECQQYIKKQNENFIQITRSVCSAFENYREKAVPMPTESLSSSPIDQLIEAYAAFSDSEGDFF</sequence>
<protein>
    <submittedName>
        <fullName evidence="3">Uncharacterized protein</fullName>
    </submittedName>
</protein>
<dbReference type="EMBL" id="PXOA01000658">
    <property type="protein sequence ID" value="RFU73352.1"/>
    <property type="molecule type" value="Genomic_DNA"/>
</dbReference>
<organism evidence="3 4">
    <name type="scientific">Trichoderma arundinaceum</name>
    <dbReference type="NCBI Taxonomy" id="490622"/>
    <lineage>
        <taxon>Eukaryota</taxon>
        <taxon>Fungi</taxon>
        <taxon>Dikarya</taxon>
        <taxon>Ascomycota</taxon>
        <taxon>Pezizomycotina</taxon>
        <taxon>Sordariomycetes</taxon>
        <taxon>Hypocreomycetidae</taxon>
        <taxon>Hypocreales</taxon>
        <taxon>Hypocreaceae</taxon>
        <taxon>Trichoderma</taxon>
    </lineage>
</organism>
<gene>
    <name evidence="3" type="ORF">TARUN_8898</name>
</gene>